<dbReference type="PANTHER" id="PTHR43823:SF3">
    <property type="entry name" value="MULTIDRUG EXPORT PROTEIN MEPA"/>
    <property type="match status" value="1"/>
</dbReference>
<keyword evidence="5 7" id="KW-1133">Transmembrane helix</keyword>
<dbReference type="GO" id="GO:0005886">
    <property type="term" value="C:plasma membrane"/>
    <property type="evidence" value="ECO:0007669"/>
    <property type="project" value="UniProtKB-SubCell"/>
</dbReference>
<comment type="subcellular location">
    <subcellularLocation>
        <location evidence="1">Cell membrane</location>
        <topology evidence="1">Multi-pass membrane protein</topology>
    </subcellularLocation>
</comment>
<dbReference type="InterPro" id="IPR051327">
    <property type="entry name" value="MATE_MepA_subfamily"/>
</dbReference>
<keyword evidence="3" id="KW-1003">Cell membrane</keyword>
<evidence type="ECO:0000313" key="8">
    <source>
        <dbReference type="EMBL" id="HIV86091.1"/>
    </source>
</evidence>
<feature type="transmembrane region" description="Helical" evidence="7">
    <location>
        <begin position="264"/>
        <end position="285"/>
    </location>
</feature>
<evidence type="ECO:0000256" key="2">
    <source>
        <dbReference type="ARBA" id="ARBA00022448"/>
    </source>
</evidence>
<feature type="transmembrane region" description="Helical" evidence="7">
    <location>
        <begin position="45"/>
        <end position="66"/>
    </location>
</feature>
<evidence type="ECO:0000256" key="3">
    <source>
        <dbReference type="ARBA" id="ARBA00022475"/>
    </source>
</evidence>
<feature type="transmembrane region" description="Helical" evidence="7">
    <location>
        <begin position="87"/>
        <end position="109"/>
    </location>
</feature>
<feature type="transmembrane region" description="Helical" evidence="7">
    <location>
        <begin position="129"/>
        <end position="151"/>
    </location>
</feature>
<dbReference type="InterPro" id="IPR002528">
    <property type="entry name" value="MATE_fam"/>
</dbReference>
<dbReference type="EMBL" id="DXIJ01000098">
    <property type="protein sequence ID" value="HIV86091.1"/>
    <property type="molecule type" value="Genomic_DNA"/>
</dbReference>
<dbReference type="Pfam" id="PF01554">
    <property type="entry name" value="MatE"/>
    <property type="match status" value="2"/>
</dbReference>
<dbReference type="InterPro" id="IPR048279">
    <property type="entry name" value="MdtK-like"/>
</dbReference>
<comment type="caution">
    <text evidence="8">The sequence shown here is derived from an EMBL/GenBank/DDBJ whole genome shotgun (WGS) entry which is preliminary data.</text>
</comment>
<dbReference type="AlphaFoldDB" id="A0A9D1PQK4"/>
<evidence type="ECO:0000256" key="1">
    <source>
        <dbReference type="ARBA" id="ARBA00004651"/>
    </source>
</evidence>
<protein>
    <submittedName>
        <fullName evidence="8">MATE family efflux transporter</fullName>
    </submittedName>
</protein>
<evidence type="ECO:0000256" key="6">
    <source>
        <dbReference type="ARBA" id="ARBA00023136"/>
    </source>
</evidence>
<keyword evidence="4 7" id="KW-0812">Transmembrane</keyword>
<sequence length="440" mass="47163">MKNINVFKEFAKYASLNVMGMIGMSCYILADTFFVSRGLGTNGLAALNLAIPVFNFINGVGLMLGMGGATKYSISKGRSSASVTNEIFTNTFCLGILFAAVFAAAGIFFSGALTKLMGADETVFEMTNTYLKVMLLFAPAFIINNIIICFVRNDGNPNLSMLGMITGSLANIVLDYIFIFPMNMGIFGAILATGMSPVISLIILSVHFIKKRNGFRFSRCRLDPRMAGGTMSLGLSSLVSELSSGVVIIVFNMIILGLAGNIGVAAYGVIANISLIVTAVYTGLSQGIQPLVSNAYGRGELVTAKLIFKYALLAMAVISLIVYLTVFIFAAQITSIFNSEGNAVLSTLACTGLRIYFTAVVFAGFNIITCVFFTSTERAVPAQIVSMLRGLFLIVPAAFLLSHFFGINGTWLSYPITELLTALTAAVLLKRFSPEKHPLH</sequence>
<evidence type="ECO:0000256" key="4">
    <source>
        <dbReference type="ARBA" id="ARBA00022692"/>
    </source>
</evidence>
<feature type="transmembrane region" description="Helical" evidence="7">
    <location>
        <begin position="158"/>
        <end position="180"/>
    </location>
</feature>
<feature type="transmembrane region" description="Helical" evidence="7">
    <location>
        <begin position="353"/>
        <end position="374"/>
    </location>
</feature>
<feature type="transmembrane region" description="Helical" evidence="7">
    <location>
        <begin position="306"/>
        <end position="333"/>
    </location>
</feature>
<dbReference type="Proteomes" id="UP000824162">
    <property type="component" value="Unassembled WGS sequence"/>
</dbReference>
<evidence type="ECO:0000256" key="7">
    <source>
        <dbReference type="SAM" id="Phobius"/>
    </source>
</evidence>
<evidence type="ECO:0000313" key="9">
    <source>
        <dbReference type="Proteomes" id="UP000824162"/>
    </source>
</evidence>
<keyword evidence="6 7" id="KW-0472">Membrane</keyword>
<feature type="transmembrane region" description="Helical" evidence="7">
    <location>
        <begin position="386"/>
        <end position="405"/>
    </location>
</feature>
<accession>A0A9D1PQK4</accession>
<keyword evidence="2" id="KW-0813">Transport</keyword>
<organism evidence="8 9">
    <name type="scientific">Candidatus Monoglobus merdigallinarum</name>
    <dbReference type="NCBI Taxonomy" id="2838698"/>
    <lineage>
        <taxon>Bacteria</taxon>
        <taxon>Bacillati</taxon>
        <taxon>Bacillota</taxon>
        <taxon>Clostridia</taxon>
        <taxon>Monoglobales</taxon>
        <taxon>Monoglobaceae</taxon>
        <taxon>Monoglobus</taxon>
    </lineage>
</organism>
<feature type="transmembrane region" description="Helical" evidence="7">
    <location>
        <begin position="12"/>
        <end position="30"/>
    </location>
</feature>
<dbReference type="GO" id="GO:0015297">
    <property type="term" value="F:antiporter activity"/>
    <property type="evidence" value="ECO:0007669"/>
    <property type="project" value="InterPro"/>
</dbReference>
<gene>
    <name evidence="8" type="ORF">H9900_04690</name>
</gene>
<dbReference type="PIRSF" id="PIRSF006603">
    <property type="entry name" value="DinF"/>
    <property type="match status" value="1"/>
</dbReference>
<proteinExistence type="predicted"/>
<evidence type="ECO:0000256" key="5">
    <source>
        <dbReference type="ARBA" id="ARBA00022989"/>
    </source>
</evidence>
<reference evidence="8" key="2">
    <citation type="submission" date="2021-04" db="EMBL/GenBank/DDBJ databases">
        <authorList>
            <person name="Gilroy R."/>
        </authorList>
    </citation>
    <scope>NUCLEOTIDE SEQUENCE</scope>
    <source>
        <strain evidence="8">5790</strain>
    </source>
</reference>
<feature type="transmembrane region" description="Helical" evidence="7">
    <location>
        <begin position="230"/>
        <end position="258"/>
    </location>
</feature>
<feature type="transmembrane region" description="Helical" evidence="7">
    <location>
        <begin position="186"/>
        <end position="209"/>
    </location>
</feature>
<dbReference type="PANTHER" id="PTHR43823">
    <property type="entry name" value="SPORULATION PROTEIN YKVU"/>
    <property type="match status" value="1"/>
</dbReference>
<dbReference type="GO" id="GO:0042910">
    <property type="term" value="F:xenobiotic transmembrane transporter activity"/>
    <property type="evidence" value="ECO:0007669"/>
    <property type="project" value="InterPro"/>
</dbReference>
<reference evidence="8" key="1">
    <citation type="journal article" date="2021" name="PeerJ">
        <title>Extensive microbial diversity within the chicken gut microbiome revealed by metagenomics and culture.</title>
        <authorList>
            <person name="Gilroy R."/>
            <person name="Ravi A."/>
            <person name="Getino M."/>
            <person name="Pursley I."/>
            <person name="Horton D.L."/>
            <person name="Alikhan N.F."/>
            <person name="Baker D."/>
            <person name="Gharbi K."/>
            <person name="Hall N."/>
            <person name="Watson M."/>
            <person name="Adriaenssens E.M."/>
            <person name="Foster-Nyarko E."/>
            <person name="Jarju S."/>
            <person name="Secka A."/>
            <person name="Antonio M."/>
            <person name="Oren A."/>
            <person name="Chaudhuri R.R."/>
            <person name="La Ragione R."/>
            <person name="Hildebrand F."/>
            <person name="Pallen M.J."/>
        </authorList>
    </citation>
    <scope>NUCLEOTIDE SEQUENCE</scope>
    <source>
        <strain evidence="8">5790</strain>
    </source>
</reference>
<dbReference type="PROSITE" id="PS51257">
    <property type="entry name" value="PROKAR_LIPOPROTEIN"/>
    <property type="match status" value="1"/>
</dbReference>
<name>A0A9D1PQK4_9FIRM</name>